<feature type="region of interest" description="Disordered" evidence="5">
    <location>
        <begin position="1"/>
        <end position="29"/>
    </location>
</feature>
<evidence type="ECO:0000313" key="7">
    <source>
        <dbReference type="EMBL" id="CAK1601552.1"/>
    </source>
</evidence>
<dbReference type="Pfam" id="PF05192">
    <property type="entry name" value="MutS_III"/>
    <property type="match status" value="1"/>
</dbReference>
<dbReference type="GO" id="GO:0030983">
    <property type="term" value="F:mismatched DNA binding"/>
    <property type="evidence" value="ECO:0007669"/>
    <property type="project" value="InterPro"/>
</dbReference>
<dbReference type="AlphaFoldDB" id="A0AAV1M4L1"/>
<gene>
    <name evidence="7" type="ORF">PARMNEM_LOCUS20168</name>
</gene>
<evidence type="ECO:0000256" key="4">
    <source>
        <dbReference type="ARBA" id="ARBA00023125"/>
    </source>
</evidence>
<dbReference type="InterPro" id="IPR045076">
    <property type="entry name" value="MutS"/>
</dbReference>
<comment type="caution">
    <text evidence="7">The sequence shown here is derived from an EMBL/GenBank/DDBJ whole genome shotgun (WGS) entry which is preliminary data.</text>
</comment>
<reference evidence="7 8" key="1">
    <citation type="submission" date="2023-11" db="EMBL/GenBank/DDBJ databases">
        <authorList>
            <person name="Hedman E."/>
            <person name="Englund M."/>
            <person name="Stromberg M."/>
            <person name="Nyberg Akerstrom W."/>
            <person name="Nylinder S."/>
            <person name="Jareborg N."/>
            <person name="Kallberg Y."/>
            <person name="Kronander E."/>
        </authorList>
    </citation>
    <scope>NUCLEOTIDE SEQUENCE [LARGE SCALE GENOMIC DNA]</scope>
</reference>
<evidence type="ECO:0000259" key="6">
    <source>
        <dbReference type="PROSITE" id="PS00486"/>
    </source>
</evidence>
<dbReference type="Gene3D" id="3.40.50.300">
    <property type="entry name" value="P-loop containing nucleotide triphosphate hydrolases"/>
    <property type="match status" value="1"/>
</dbReference>
<comment type="similarity">
    <text evidence="1">Belongs to the DNA mismatch repair MutS family.</text>
</comment>
<evidence type="ECO:0000313" key="8">
    <source>
        <dbReference type="Proteomes" id="UP001314205"/>
    </source>
</evidence>
<keyword evidence="3" id="KW-0067">ATP-binding</keyword>
<dbReference type="SUPFAM" id="SSF48334">
    <property type="entry name" value="DNA repair protein MutS, domain III"/>
    <property type="match status" value="1"/>
</dbReference>
<dbReference type="SUPFAM" id="SSF52540">
    <property type="entry name" value="P-loop containing nucleoside triphosphate hydrolases"/>
    <property type="match status" value="1"/>
</dbReference>
<dbReference type="EMBL" id="CAVLGL010000137">
    <property type="protein sequence ID" value="CAK1601552.1"/>
    <property type="molecule type" value="Genomic_DNA"/>
</dbReference>
<dbReference type="GO" id="GO:0005524">
    <property type="term" value="F:ATP binding"/>
    <property type="evidence" value="ECO:0007669"/>
    <property type="project" value="UniProtKB-KW"/>
</dbReference>
<evidence type="ECO:0000256" key="2">
    <source>
        <dbReference type="ARBA" id="ARBA00022741"/>
    </source>
</evidence>
<dbReference type="GO" id="GO:0005634">
    <property type="term" value="C:nucleus"/>
    <property type="evidence" value="ECO:0007669"/>
    <property type="project" value="TreeGrafter"/>
</dbReference>
<evidence type="ECO:0000256" key="5">
    <source>
        <dbReference type="SAM" id="MobiDB-lite"/>
    </source>
</evidence>
<dbReference type="InterPro" id="IPR007696">
    <property type="entry name" value="DNA_mismatch_repair_MutS_core"/>
</dbReference>
<dbReference type="GO" id="GO:0006298">
    <property type="term" value="P:mismatch repair"/>
    <property type="evidence" value="ECO:0007669"/>
    <property type="project" value="InterPro"/>
</dbReference>
<name>A0AAV1M4L1_9NEOP</name>
<dbReference type="SMART" id="SM00533">
    <property type="entry name" value="MUTSd"/>
    <property type="match status" value="1"/>
</dbReference>
<evidence type="ECO:0000256" key="3">
    <source>
        <dbReference type="ARBA" id="ARBA00022840"/>
    </source>
</evidence>
<keyword evidence="8" id="KW-1185">Reference proteome</keyword>
<feature type="domain" description="DNA mismatch repair proteins mutS family" evidence="6">
    <location>
        <begin position="687"/>
        <end position="703"/>
    </location>
</feature>
<sequence>MEENVENGSETRSSIKQTGDYVSRNKESSSSDNLFVIARCQRNKEVIHNQSTSTSNNQESTEESDVEERLLVVYCRSGRLGAAYFTLQTGELCVLDEIIDRPPEHQIFISLFRQVEPIKVLLDGKIQGTFVSAVKAIVFNNETNDDGRCKLIFISAKEYNYEACKRRILTLSLPHEPPNCTEEERTMFLRTVVDFSQVQSVHALGALLRYLDMNWSNLTLNMQGKPQFLSLKRISLADIVTIDEDTYRGLQVFSSLAHPSSFKKGVQGSNKEGLSLFQLFSKCSSRVGHSRLRVLLRHPSSDIATLQRRLDVVEFFTKPQSDSLMRNICASLRFIRNVNGILAKIKALSAKAYQWKSLYNTLYNAVLICELCENAGSSSEILQQLASCDNHNLYEMALCMNRIIDFDLSKSEGKFTVKAGVDPDLDLKKQTMASLHGLMSETAKVELDRLPAFIEECTMLYMPHLGYLLGVKAWADNLTMQQKELPNMKFMFQNNDYIHYKSKGCEELDMMIGDTYPEIVAHETRIMMRLTAVVLENLHTLASVIDKCAELDCLIAIAKVCKELNFVRPTLTTEKVIKVKQGKHPLYITTCDNFVPNDAESSRDASFVKILTAPNSAGKSVYLKQTGLIVYLAHIGSFVPAESAEIGIVSHIYSRIQSTECVAAHMSAFLIDLRQMALAIQESTSNSLIIVDEFGKGTSEIDGLALLSACLNTLLFRGEQCPHVFLSTHFLNIKEFVLDTPIVKFLTLEYVIRGGEQVFLFRVIAGSGDGSGGGSEDGGGHGCAPGLERMRTRAMAITRAVQNNTLPPPEKKIQIKIKCAIEKLKNDLIAEEI</sequence>
<keyword evidence="2" id="KW-0547">Nucleotide-binding</keyword>
<proteinExistence type="inferred from homology"/>
<organism evidence="7 8">
    <name type="scientific">Parnassius mnemosyne</name>
    <name type="common">clouded apollo</name>
    <dbReference type="NCBI Taxonomy" id="213953"/>
    <lineage>
        <taxon>Eukaryota</taxon>
        <taxon>Metazoa</taxon>
        <taxon>Ecdysozoa</taxon>
        <taxon>Arthropoda</taxon>
        <taxon>Hexapoda</taxon>
        <taxon>Insecta</taxon>
        <taxon>Pterygota</taxon>
        <taxon>Neoptera</taxon>
        <taxon>Endopterygota</taxon>
        <taxon>Lepidoptera</taxon>
        <taxon>Glossata</taxon>
        <taxon>Ditrysia</taxon>
        <taxon>Papilionoidea</taxon>
        <taxon>Papilionidae</taxon>
        <taxon>Parnassiinae</taxon>
        <taxon>Parnassini</taxon>
        <taxon>Parnassius</taxon>
        <taxon>Driopa</taxon>
    </lineage>
</organism>
<dbReference type="InterPro" id="IPR027417">
    <property type="entry name" value="P-loop_NTPase"/>
</dbReference>
<dbReference type="PANTHER" id="PTHR11361">
    <property type="entry name" value="DNA MISMATCH REPAIR PROTEIN MUTS FAMILY MEMBER"/>
    <property type="match status" value="1"/>
</dbReference>
<dbReference type="PANTHER" id="PTHR11361:SF20">
    <property type="entry name" value="MUTS PROTEIN HOMOLOG 5"/>
    <property type="match status" value="1"/>
</dbReference>
<dbReference type="Gene3D" id="1.10.1420.10">
    <property type="match status" value="1"/>
</dbReference>
<dbReference type="GO" id="GO:0051026">
    <property type="term" value="P:chiasma assembly"/>
    <property type="evidence" value="ECO:0007669"/>
    <property type="project" value="TreeGrafter"/>
</dbReference>
<protein>
    <recommendedName>
        <fullName evidence="6">DNA mismatch repair proteins mutS family domain-containing protein</fullName>
    </recommendedName>
</protein>
<dbReference type="SMART" id="SM00534">
    <property type="entry name" value="MUTSac"/>
    <property type="match status" value="1"/>
</dbReference>
<dbReference type="GO" id="GO:0140664">
    <property type="term" value="F:ATP-dependent DNA damage sensor activity"/>
    <property type="evidence" value="ECO:0007669"/>
    <property type="project" value="InterPro"/>
</dbReference>
<dbReference type="Pfam" id="PF00488">
    <property type="entry name" value="MutS_V"/>
    <property type="match status" value="1"/>
</dbReference>
<keyword evidence="4" id="KW-0238">DNA-binding</keyword>
<evidence type="ECO:0000256" key="1">
    <source>
        <dbReference type="ARBA" id="ARBA00006271"/>
    </source>
</evidence>
<feature type="compositionally biased region" description="Polar residues" evidence="5">
    <location>
        <begin position="1"/>
        <end position="17"/>
    </location>
</feature>
<dbReference type="PROSITE" id="PS00486">
    <property type="entry name" value="DNA_MISMATCH_REPAIR_2"/>
    <property type="match status" value="1"/>
</dbReference>
<dbReference type="InterPro" id="IPR036187">
    <property type="entry name" value="DNA_mismatch_repair_MutS_sf"/>
</dbReference>
<dbReference type="Proteomes" id="UP001314205">
    <property type="component" value="Unassembled WGS sequence"/>
</dbReference>
<accession>A0AAV1M4L1</accession>
<dbReference type="InterPro" id="IPR000432">
    <property type="entry name" value="DNA_mismatch_repair_MutS_C"/>
</dbReference>